<keyword evidence="11" id="KW-1185">Reference proteome</keyword>
<dbReference type="Pfam" id="PF01916">
    <property type="entry name" value="DS"/>
    <property type="match status" value="1"/>
</dbReference>
<dbReference type="InterPro" id="IPR036982">
    <property type="entry name" value="Deoxyhypusine_synthase_sf"/>
</dbReference>
<feature type="region of interest" description="Disordered" evidence="9">
    <location>
        <begin position="375"/>
        <end position="400"/>
    </location>
</feature>
<dbReference type="SUPFAM" id="SSF52467">
    <property type="entry name" value="DHS-like NAD/FAD-binding domain"/>
    <property type="match status" value="1"/>
</dbReference>
<comment type="pathway">
    <text evidence="3">Protein modification; eIF5A hypusination.</text>
</comment>
<evidence type="ECO:0000313" key="10">
    <source>
        <dbReference type="EMBL" id="KAG5180079.1"/>
    </source>
</evidence>
<proteinExistence type="inferred from homology"/>
<accession>A0A835YZK5</accession>
<dbReference type="Proteomes" id="UP000664859">
    <property type="component" value="Unassembled WGS sequence"/>
</dbReference>
<dbReference type="OrthoDB" id="294378at2759"/>
<evidence type="ECO:0000256" key="1">
    <source>
        <dbReference type="ARBA" id="ARBA00000952"/>
    </source>
</evidence>
<evidence type="ECO:0000256" key="6">
    <source>
        <dbReference type="ARBA" id="ARBA00022679"/>
    </source>
</evidence>
<dbReference type="PANTHER" id="PTHR11703:SF0">
    <property type="entry name" value="DEOXYHYPUSINE SYNTHASE"/>
    <property type="match status" value="1"/>
</dbReference>
<feature type="compositionally biased region" description="Low complexity" evidence="9">
    <location>
        <begin position="379"/>
        <end position="389"/>
    </location>
</feature>
<gene>
    <name evidence="10" type="ORF">JKP88DRAFT_200555</name>
</gene>
<dbReference type="NCBIfam" id="TIGR00321">
    <property type="entry name" value="dhys"/>
    <property type="match status" value="1"/>
</dbReference>
<dbReference type="InterPro" id="IPR029035">
    <property type="entry name" value="DHS-like_NAD/FAD-binding_dom"/>
</dbReference>
<evidence type="ECO:0000256" key="4">
    <source>
        <dbReference type="ARBA" id="ARBA00009892"/>
    </source>
</evidence>
<keyword evidence="7" id="KW-0520">NAD</keyword>
<organism evidence="10 11">
    <name type="scientific">Tribonema minus</name>
    <dbReference type="NCBI Taxonomy" id="303371"/>
    <lineage>
        <taxon>Eukaryota</taxon>
        <taxon>Sar</taxon>
        <taxon>Stramenopiles</taxon>
        <taxon>Ochrophyta</taxon>
        <taxon>PX clade</taxon>
        <taxon>Xanthophyceae</taxon>
        <taxon>Tribonematales</taxon>
        <taxon>Tribonemataceae</taxon>
        <taxon>Tribonema</taxon>
    </lineage>
</organism>
<dbReference type="PANTHER" id="PTHR11703">
    <property type="entry name" value="DEOXYHYPUSINE SYNTHASE"/>
    <property type="match status" value="1"/>
</dbReference>
<evidence type="ECO:0000256" key="3">
    <source>
        <dbReference type="ARBA" id="ARBA00005041"/>
    </source>
</evidence>
<dbReference type="FunFam" id="3.40.910.10:FF:000001">
    <property type="entry name" value="Probable deoxyhypusine synthase"/>
    <property type="match status" value="1"/>
</dbReference>
<dbReference type="AlphaFoldDB" id="A0A835YZK5"/>
<evidence type="ECO:0000256" key="9">
    <source>
        <dbReference type="SAM" id="MobiDB-lite"/>
    </source>
</evidence>
<comment type="caution">
    <text evidence="10">The sequence shown here is derived from an EMBL/GenBank/DDBJ whole genome shotgun (WGS) entry which is preliminary data.</text>
</comment>
<reference evidence="10" key="1">
    <citation type="submission" date="2021-02" db="EMBL/GenBank/DDBJ databases">
        <title>First Annotated Genome of the Yellow-green Alga Tribonema minus.</title>
        <authorList>
            <person name="Mahan K.M."/>
        </authorList>
    </citation>
    <scope>NUCLEOTIDE SEQUENCE</scope>
    <source>
        <strain evidence="10">UTEX B ZZ1240</strain>
    </source>
</reference>
<evidence type="ECO:0000256" key="7">
    <source>
        <dbReference type="ARBA" id="ARBA00023027"/>
    </source>
</evidence>
<protein>
    <recommendedName>
        <fullName evidence="5">deoxyhypusine synthase</fullName>
        <ecNumber evidence="5">2.5.1.46</ecNumber>
    </recommendedName>
</protein>
<dbReference type="GO" id="GO:0005737">
    <property type="term" value="C:cytoplasm"/>
    <property type="evidence" value="ECO:0007669"/>
    <property type="project" value="TreeGrafter"/>
</dbReference>
<comment type="cofactor">
    <cofactor evidence="2">
        <name>NAD(+)</name>
        <dbReference type="ChEBI" id="CHEBI:57540"/>
    </cofactor>
</comment>
<sequence length="400" mass="44117">MSSAAANGDASLKAPVLGLAPEVAQSAVRVKSESMPSGTPVCRGYDFNQGVDLSKMLQAAFTTGFQATNLALAIDEVRRMREWRLSHRPVTPDTEDELRDPEVRANAKCTIFLSYTSNMISCGLREVIRFLVQHKMVDCIVTTAGGVEEDLIKCLKPTYLGDFGLNGRELRLKGINRIGNLLVPNENYCSFEDWIKPILMAMTDEQAQLGRVWTPSSMIARLGQEINNEDSVYYWCWKHGIPVFCPALTDGSIGDMIYFHKYKRPEFMLDVTGDIKSINDIAVRAHATGMIVLGGGVVKHHTCNANLMRNGAEFSVFINTGSDFDGSDSGAKPDEAISWGKVKIDSRPVKLQAEATLVFPLIVAETFAKDFHASRTAMQQQQQSQHQQQPSTCVEESVSG</sequence>
<comment type="similarity">
    <text evidence="4">Belongs to the deoxyhypusine synthase family.</text>
</comment>
<keyword evidence="6" id="KW-0808">Transferase</keyword>
<evidence type="ECO:0000256" key="5">
    <source>
        <dbReference type="ARBA" id="ARBA00012683"/>
    </source>
</evidence>
<keyword evidence="8" id="KW-0386">Hypusine biosynthesis</keyword>
<name>A0A835YZK5_9STRA</name>
<comment type="catalytic activity">
    <reaction evidence="1">
        <text>[eIF5A protein]-L-lysine + spermidine = [eIF5A protein]-deoxyhypusine + propane-1,3-diamine</text>
        <dbReference type="Rhea" id="RHEA:33299"/>
        <dbReference type="Rhea" id="RHEA-COMP:10143"/>
        <dbReference type="Rhea" id="RHEA-COMP:10144"/>
        <dbReference type="ChEBI" id="CHEBI:29969"/>
        <dbReference type="ChEBI" id="CHEBI:57484"/>
        <dbReference type="ChEBI" id="CHEBI:57834"/>
        <dbReference type="ChEBI" id="CHEBI:82657"/>
        <dbReference type="EC" id="2.5.1.46"/>
    </reaction>
</comment>
<dbReference type="GO" id="GO:0034038">
    <property type="term" value="F:deoxyhypusine synthase activity"/>
    <property type="evidence" value="ECO:0007669"/>
    <property type="project" value="UniProtKB-EC"/>
</dbReference>
<dbReference type="EMBL" id="JAFCMP010000412">
    <property type="protein sequence ID" value="KAG5180079.1"/>
    <property type="molecule type" value="Genomic_DNA"/>
</dbReference>
<evidence type="ECO:0000256" key="2">
    <source>
        <dbReference type="ARBA" id="ARBA00001911"/>
    </source>
</evidence>
<dbReference type="Gene3D" id="3.40.910.10">
    <property type="entry name" value="Deoxyhypusine synthase"/>
    <property type="match status" value="1"/>
</dbReference>
<evidence type="ECO:0000313" key="11">
    <source>
        <dbReference type="Proteomes" id="UP000664859"/>
    </source>
</evidence>
<feature type="compositionally biased region" description="Polar residues" evidence="9">
    <location>
        <begin position="390"/>
        <end position="400"/>
    </location>
</feature>
<dbReference type="EC" id="2.5.1.46" evidence="5"/>
<evidence type="ECO:0000256" key="8">
    <source>
        <dbReference type="ARBA" id="ARBA00023256"/>
    </source>
</evidence>
<dbReference type="InterPro" id="IPR002773">
    <property type="entry name" value="Deoxyhypusine_synthase"/>
</dbReference>